<organism evidence="2 3">
    <name type="scientific">Thalictrum thalictroides</name>
    <name type="common">Rue-anemone</name>
    <name type="synonym">Anemone thalictroides</name>
    <dbReference type="NCBI Taxonomy" id="46969"/>
    <lineage>
        <taxon>Eukaryota</taxon>
        <taxon>Viridiplantae</taxon>
        <taxon>Streptophyta</taxon>
        <taxon>Embryophyta</taxon>
        <taxon>Tracheophyta</taxon>
        <taxon>Spermatophyta</taxon>
        <taxon>Magnoliopsida</taxon>
        <taxon>Ranunculales</taxon>
        <taxon>Ranunculaceae</taxon>
        <taxon>Thalictroideae</taxon>
        <taxon>Thalictrum</taxon>
    </lineage>
</organism>
<accession>A0A7J6W7V2</accession>
<feature type="compositionally biased region" description="Low complexity" evidence="1">
    <location>
        <begin position="58"/>
        <end position="67"/>
    </location>
</feature>
<protein>
    <submittedName>
        <fullName evidence="2">Uncharacterized protein</fullName>
    </submittedName>
</protein>
<gene>
    <name evidence="2" type="ORF">FRX31_016932</name>
</gene>
<evidence type="ECO:0000313" key="2">
    <source>
        <dbReference type="EMBL" id="KAF5193476.1"/>
    </source>
</evidence>
<dbReference type="EMBL" id="JABWDY010019998">
    <property type="protein sequence ID" value="KAF5193476.1"/>
    <property type="molecule type" value="Genomic_DNA"/>
</dbReference>
<sequence length="82" mass="9358">MDVFIPEDYVRSRRLEMKKRAQQQQQNRQPFLYVETKKTIISSEGVVLPSQENTGIISPSTPSVTSPNDQSPLDRIFGCFTP</sequence>
<dbReference type="AlphaFoldDB" id="A0A7J6W7V2"/>
<comment type="caution">
    <text evidence="2">The sequence shown here is derived from an EMBL/GenBank/DDBJ whole genome shotgun (WGS) entry which is preliminary data.</text>
</comment>
<name>A0A7J6W7V2_THATH</name>
<reference evidence="2 3" key="1">
    <citation type="submission" date="2020-06" db="EMBL/GenBank/DDBJ databases">
        <title>Transcriptomic and genomic resources for Thalictrum thalictroides and T. hernandezii: Facilitating candidate gene discovery in an emerging model plant lineage.</title>
        <authorList>
            <person name="Arias T."/>
            <person name="Riano-Pachon D.M."/>
            <person name="Di Stilio V.S."/>
        </authorList>
    </citation>
    <scope>NUCLEOTIDE SEQUENCE [LARGE SCALE GENOMIC DNA]</scope>
    <source>
        <strain evidence="3">cv. WT478/WT964</strain>
        <tissue evidence="2">Leaves</tissue>
    </source>
</reference>
<proteinExistence type="predicted"/>
<evidence type="ECO:0000256" key="1">
    <source>
        <dbReference type="SAM" id="MobiDB-lite"/>
    </source>
</evidence>
<keyword evidence="3" id="KW-1185">Reference proteome</keyword>
<dbReference type="Proteomes" id="UP000554482">
    <property type="component" value="Unassembled WGS sequence"/>
</dbReference>
<feature type="region of interest" description="Disordered" evidence="1">
    <location>
        <begin position="52"/>
        <end position="73"/>
    </location>
</feature>
<evidence type="ECO:0000313" key="3">
    <source>
        <dbReference type="Proteomes" id="UP000554482"/>
    </source>
</evidence>